<organism evidence="2 3">
    <name type="scientific">Roridomyces roridus</name>
    <dbReference type="NCBI Taxonomy" id="1738132"/>
    <lineage>
        <taxon>Eukaryota</taxon>
        <taxon>Fungi</taxon>
        <taxon>Dikarya</taxon>
        <taxon>Basidiomycota</taxon>
        <taxon>Agaricomycotina</taxon>
        <taxon>Agaricomycetes</taxon>
        <taxon>Agaricomycetidae</taxon>
        <taxon>Agaricales</taxon>
        <taxon>Marasmiineae</taxon>
        <taxon>Mycenaceae</taxon>
        <taxon>Roridomyces</taxon>
    </lineage>
</organism>
<reference evidence="2" key="1">
    <citation type="submission" date="2023-03" db="EMBL/GenBank/DDBJ databases">
        <title>Massive genome expansion in bonnet fungi (Mycena s.s.) driven by repeated elements and novel gene families across ecological guilds.</title>
        <authorList>
            <consortium name="Lawrence Berkeley National Laboratory"/>
            <person name="Harder C.B."/>
            <person name="Miyauchi S."/>
            <person name="Viragh M."/>
            <person name="Kuo A."/>
            <person name="Thoen E."/>
            <person name="Andreopoulos B."/>
            <person name="Lu D."/>
            <person name="Skrede I."/>
            <person name="Drula E."/>
            <person name="Henrissat B."/>
            <person name="Morin E."/>
            <person name="Kohler A."/>
            <person name="Barry K."/>
            <person name="LaButti K."/>
            <person name="Morin E."/>
            <person name="Salamov A."/>
            <person name="Lipzen A."/>
            <person name="Mereny Z."/>
            <person name="Hegedus B."/>
            <person name="Baldrian P."/>
            <person name="Stursova M."/>
            <person name="Weitz H."/>
            <person name="Taylor A."/>
            <person name="Grigoriev I.V."/>
            <person name="Nagy L.G."/>
            <person name="Martin F."/>
            <person name="Kauserud H."/>
        </authorList>
    </citation>
    <scope>NUCLEOTIDE SEQUENCE</scope>
    <source>
        <strain evidence="2">9284</strain>
    </source>
</reference>
<dbReference type="Proteomes" id="UP001221142">
    <property type="component" value="Unassembled WGS sequence"/>
</dbReference>
<protein>
    <submittedName>
        <fullName evidence="2">Uncharacterized protein</fullName>
    </submittedName>
</protein>
<sequence length="344" mass="39315">MAVPKPKDEEETRPPTIFSQIRNLITSKLDDVEDVFTPTPTSIFASLASRDSSRNRTPRFESLASPFLSESESGLFSTPDSYSCIDFRQVSDSGSSEFDDTPPLTPESLIADIELLASPASVHAELGYDEHDMEGYGHGQEDPDVRPHSLEIKEGKRPAPPIDFDALLVDISVDTDNTEASEDGQLDVDSISVEDKEEWYGLEYTLELSTRERRVSETQVHSAGEHSKSRESWAAIHQGTEYHQWKNWHRYLDRQDDKRKHRRGRAFKAHAKELALFYAEQVHTKDLIEWQEQVYGEAERALKEHLALLEAQRPDPYNPPHQHGHLKRSRTVASLRELQHFENE</sequence>
<evidence type="ECO:0000256" key="1">
    <source>
        <dbReference type="SAM" id="MobiDB-lite"/>
    </source>
</evidence>
<feature type="region of interest" description="Disordered" evidence="1">
    <location>
        <begin position="46"/>
        <end position="76"/>
    </location>
</feature>
<keyword evidence="3" id="KW-1185">Reference proteome</keyword>
<evidence type="ECO:0000313" key="3">
    <source>
        <dbReference type="Proteomes" id="UP001221142"/>
    </source>
</evidence>
<dbReference type="EMBL" id="JARKIF010000005">
    <property type="protein sequence ID" value="KAJ7638387.1"/>
    <property type="molecule type" value="Genomic_DNA"/>
</dbReference>
<name>A0AAD7FUM1_9AGAR</name>
<comment type="caution">
    <text evidence="2">The sequence shown here is derived from an EMBL/GenBank/DDBJ whole genome shotgun (WGS) entry which is preliminary data.</text>
</comment>
<evidence type="ECO:0000313" key="2">
    <source>
        <dbReference type="EMBL" id="KAJ7638387.1"/>
    </source>
</evidence>
<dbReference type="AlphaFoldDB" id="A0AAD7FUM1"/>
<proteinExistence type="predicted"/>
<accession>A0AAD7FUM1</accession>
<gene>
    <name evidence="2" type="ORF">FB45DRAFT_902689</name>
</gene>